<feature type="compositionally biased region" description="Basic residues" evidence="3">
    <location>
        <begin position="26"/>
        <end position="35"/>
    </location>
</feature>
<comment type="similarity">
    <text evidence="1">Belongs to the 'GDXG' lipolytic enzyme family.</text>
</comment>
<name>R7WI69_9NOCA</name>
<dbReference type="PANTHER" id="PTHR48081">
    <property type="entry name" value="AB HYDROLASE SUPERFAMILY PROTEIN C4A8.06C"/>
    <property type="match status" value="1"/>
</dbReference>
<evidence type="ECO:0000256" key="2">
    <source>
        <dbReference type="ARBA" id="ARBA00022801"/>
    </source>
</evidence>
<gene>
    <name evidence="5" type="ORF">Rrhod_3748</name>
</gene>
<comment type="caution">
    <text evidence="5">The sequence shown here is derived from an EMBL/GenBank/DDBJ whole genome shotgun (WGS) entry which is preliminary data.</text>
</comment>
<dbReference type="InterPro" id="IPR029058">
    <property type="entry name" value="AB_hydrolase_fold"/>
</dbReference>
<evidence type="ECO:0000259" key="4">
    <source>
        <dbReference type="Pfam" id="PF07859"/>
    </source>
</evidence>
<dbReference type="Pfam" id="PF07859">
    <property type="entry name" value="Abhydrolase_3"/>
    <property type="match status" value="1"/>
</dbReference>
<dbReference type="GO" id="GO:0004806">
    <property type="term" value="F:triacylglycerol lipase activity"/>
    <property type="evidence" value="ECO:0007669"/>
    <property type="project" value="TreeGrafter"/>
</dbReference>
<dbReference type="PANTHER" id="PTHR48081:SF30">
    <property type="entry name" value="ACETYL-HYDROLASE LIPR-RELATED"/>
    <property type="match status" value="1"/>
</dbReference>
<dbReference type="SUPFAM" id="SSF53474">
    <property type="entry name" value="alpha/beta-Hydrolases"/>
    <property type="match status" value="1"/>
</dbReference>
<dbReference type="InterPro" id="IPR013094">
    <property type="entry name" value="AB_hydrolase_3"/>
</dbReference>
<evidence type="ECO:0000313" key="6">
    <source>
        <dbReference type="Proteomes" id="UP000013525"/>
    </source>
</evidence>
<evidence type="ECO:0000313" key="5">
    <source>
        <dbReference type="EMBL" id="EOM74871.1"/>
    </source>
</evidence>
<dbReference type="eggNOG" id="COG0657">
    <property type="taxonomic scope" value="Bacteria"/>
</dbReference>
<dbReference type="InterPro" id="IPR050300">
    <property type="entry name" value="GDXG_lipolytic_enzyme"/>
</dbReference>
<sequence length="357" mass="38171">MPSTETNGGIMSVAERARADAATPRRSPRLARRRPTRAVAPVIEEFAGASLQSQVLAQSLRRTVKPLLKTWSRYPTLPWPAGLIDLAFQPVGPAPGHDRTRVRLPHSFAEFVRPTGDPGATQDDTPRAILYLHGGGFLCCGVNTHRQMVARIANRSHADTLSVAYRMIPEAPLRGAVADGVDGYRWLLDQGYEPGRIAIVGDSAGGFLVFMVTLEALAEGLPAPAVDVAMSPLTDLDPARKLAHPNAKACPVFPDSALRALSVLIDRVDTHAGSIPCDSPVDADLRGMPPALIQVGSDEILYPDALLMAERLGAAGVPSTVQVFERQVHVFQAAAGFVPEGRRALSELGRVVREATA</sequence>
<organism evidence="5 6">
    <name type="scientific">Rhodococcus rhodnii LMG 5362</name>
    <dbReference type="NCBI Taxonomy" id="1273125"/>
    <lineage>
        <taxon>Bacteria</taxon>
        <taxon>Bacillati</taxon>
        <taxon>Actinomycetota</taxon>
        <taxon>Actinomycetes</taxon>
        <taxon>Mycobacteriales</taxon>
        <taxon>Nocardiaceae</taxon>
        <taxon>Rhodococcus</taxon>
    </lineage>
</organism>
<accession>R7WI69</accession>
<evidence type="ECO:0000256" key="1">
    <source>
        <dbReference type="ARBA" id="ARBA00010515"/>
    </source>
</evidence>
<dbReference type="AlphaFoldDB" id="R7WI69"/>
<keyword evidence="6" id="KW-1185">Reference proteome</keyword>
<dbReference type="Proteomes" id="UP000013525">
    <property type="component" value="Unassembled WGS sequence"/>
</dbReference>
<dbReference type="PATRIC" id="fig|1273125.3.peg.3569"/>
<protein>
    <submittedName>
        <fullName evidence="5">Esterase</fullName>
    </submittedName>
</protein>
<dbReference type="EMBL" id="APMY01000113">
    <property type="protein sequence ID" value="EOM74871.1"/>
    <property type="molecule type" value="Genomic_DNA"/>
</dbReference>
<dbReference type="Gene3D" id="3.40.50.1820">
    <property type="entry name" value="alpha/beta hydrolase"/>
    <property type="match status" value="1"/>
</dbReference>
<keyword evidence="2" id="KW-0378">Hydrolase</keyword>
<feature type="region of interest" description="Disordered" evidence="3">
    <location>
        <begin position="1"/>
        <end position="35"/>
    </location>
</feature>
<reference evidence="5 6" key="1">
    <citation type="journal article" date="2013" name="Genome Announc.">
        <title>Draft Genome Sequence of Rhodococcus rhodnii Strain LMG5362, a Symbiont of Rhodnius prolixus (Hemiptera, Reduviidae, Triatominae), the Principle Vector of Trypanosoma cruzi.</title>
        <authorList>
            <person name="Pachebat J.A."/>
            <person name="van Keulen G."/>
            <person name="Whitten M.M."/>
            <person name="Girdwood S."/>
            <person name="Del Sol R."/>
            <person name="Dyson P.J."/>
            <person name="Facey P.D."/>
        </authorList>
    </citation>
    <scope>NUCLEOTIDE SEQUENCE [LARGE SCALE GENOMIC DNA]</scope>
    <source>
        <strain evidence="5 6">LMG 5362</strain>
    </source>
</reference>
<feature type="domain" description="Alpha/beta hydrolase fold-3" evidence="4">
    <location>
        <begin position="129"/>
        <end position="332"/>
    </location>
</feature>
<evidence type="ECO:0000256" key="3">
    <source>
        <dbReference type="SAM" id="MobiDB-lite"/>
    </source>
</evidence>
<proteinExistence type="inferred from homology"/>